<evidence type="ECO:0000256" key="5">
    <source>
        <dbReference type="ARBA" id="ARBA00022679"/>
    </source>
</evidence>
<evidence type="ECO:0000256" key="9">
    <source>
        <dbReference type="ARBA" id="ARBA00023012"/>
    </source>
</evidence>
<keyword evidence="5" id="KW-0808">Transferase</keyword>
<dbReference type="CDD" id="cd06225">
    <property type="entry name" value="HAMP"/>
    <property type="match status" value="1"/>
</dbReference>
<comment type="catalytic activity">
    <reaction evidence="1">
        <text>ATP + protein L-histidine = ADP + protein N-phospho-L-histidine.</text>
        <dbReference type="EC" id="2.7.13.3"/>
    </reaction>
</comment>
<dbReference type="GO" id="GO:0005524">
    <property type="term" value="F:ATP binding"/>
    <property type="evidence" value="ECO:0007669"/>
    <property type="project" value="UniProtKB-KW"/>
</dbReference>
<keyword evidence="9" id="KW-0902">Two-component regulatory system</keyword>
<dbReference type="SUPFAM" id="SSF47384">
    <property type="entry name" value="Homodimeric domain of signal transducing histidine kinase"/>
    <property type="match status" value="1"/>
</dbReference>
<evidence type="ECO:0000256" key="8">
    <source>
        <dbReference type="ARBA" id="ARBA00022840"/>
    </source>
</evidence>
<feature type="coiled-coil region" evidence="10">
    <location>
        <begin position="257"/>
        <end position="302"/>
    </location>
</feature>
<evidence type="ECO:0000313" key="14">
    <source>
        <dbReference type="EMBL" id="SPP99947.1"/>
    </source>
</evidence>
<keyword evidence="11" id="KW-0812">Transmembrane</keyword>
<dbReference type="InterPro" id="IPR036890">
    <property type="entry name" value="HATPase_C_sf"/>
</dbReference>
<dbReference type="SMART" id="SM00387">
    <property type="entry name" value="HATPase_c"/>
    <property type="match status" value="1"/>
</dbReference>
<evidence type="ECO:0000256" key="1">
    <source>
        <dbReference type="ARBA" id="ARBA00000085"/>
    </source>
</evidence>
<dbReference type="PANTHER" id="PTHR43065">
    <property type="entry name" value="SENSOR HISTIDINE KINASE"/>
    <property type="match status" value="1"/>
</dbReference>
<dbReference type="OrthoDB" id="1931120at2"/>
<dbReference type="EC" id="2.7.13.3" evidence="3"/>
<reference evidence="15" key="1">
    <citation type="submission" date="2018-03" db="EMBL/GenBank/DDBJ databases">
        <authorList>
            <person name="Zecchin S."/>
        </authorList>
    </citation>
    <scope>NUCLEOTIDE SEQUENCE [LARGE SCALE GENOMIC DNA]</scope>
</reference>
<proteinExistence type="predicted"/>
<dbReference type="Gene3D" id="1.10.287.130">
    <property type="match status" value="1"/>
</dbReference>
<dbReference type="EMBL" id="OUUY01000046">
    <property type="protein sequence ID" value="SPP99947.1"/>
    <property type="molecule type" value="Genomic_DNA"/>
</dbReference>
<evidence type="ECO:0000256" key="11">
    <source>
        <dbReference type="SAM" id="Phobius"/>
    </source>
</evidence>
<evidence type="ECO:0000256" key="4">
    <source>
        <dbReference type="ARBA" id="ARBA00022553"/>
    </source>
</evidence>
<gene>
    <name evidence="14" type="ORF">NBG4_140007</name>
</gene>
<dbReference type="InterPro" id="IPR036097">
    <property type="entry name" value="HisK_dim/P_sf"/>
</dbReference>
<dbReference type="Gene3D" id="3.30.565.10">
    <property type="entry name" value="Histidine kinase-like ATPase, C-terminal domain"/>
    <property type="match status" value="1"/>
</dbReference>
<dbReference type="InterPro" id="IPR004358">
    <property type="entry name" value="Sig_transdc_His_kin-like_C"/>
</dbReference>
<dbReference type="Gene3D" id="3.30.450.290">
    <property type="match status" value="1"/>
</dbReference>
<dbReference type="GO" id="GO:0016020">
    <property type="term" value="C:membrane"/>
    <property type="evidence" value="ECO:0007669"/>
    <property type="project" value="UniProtKB-SubCell"/>
</dbReference>
<evidence type="ECO:0000313" key="15">
    <source>
        <dbReference type="Proteomes" id="UP000245125"/>
    </source>
</evidence>
<feature type="domain" description="Histidine kinase" evidence="12">
    <location>
        <begin position="318"/>
        <end position="531"/>
    </location>
</feature>
<organism evidence="14 15">
    <name type="scientific">Candidatus Sulfobium mesophilum</name>
    <dbReference type="NCBI Taxonomy" id="2016548"/>
    <lineage>
        <taxon>Bacteria</taxon>
        <taxon>Pseudomonadati</taxon>
        <taxon>Nitrospirota</taxon>
        <taxon>Nitrospiria</taxon>
        <taxon>Nitrospirales</taxon>
        <taxon>Nitrospiraceae</taxon>
        <taxon>Candidatus Sulfobium</taxon>
    </lineage>
</organism>
<sequence length="534" mass="58950">MVYIFKQMLVKKSLHSLTGKLILTIGTLMVVGSSIFWYLLFRHQETELIQSSVKYGHSFVEYVIKSNRYGMLTFQQLLIQQTIEAIGSAEGVLRVRIFDSRGKIAYSSDKKDIGTVVDKKAPVCVGCHSAEGTHPKDTPTVLISKDNRDFRVLNIVQPIYNEVACYTSTCHAHPRQQKVLGLVEANLSLAVLDKSIKNQGLAITIYVLVFLFVISVVLCTILWNLVSTPVSLLTRGMEKVAGGDLDYHLDINTKDEIGELAQAFNAMTSDLKKAKNELVEWGNTLEKKVQEKTEAIHRAQAQLIHSEKLASLGRMAAGVAHEINSPLTGIVTFGHLLLKKFPQGSEENEDIQVIIEQANRCSTIIKGLLGFARASAAEKAPVNINDVISHSLNIVKNKADFFNIKIVTNFDDFLSKVRADSSQLQQVFLNLIMNAADAIEGKGTITMSTRNIRDNSGDWVEIEFRDTGPGIDDENLAKIFEPFFTTKPVGKGTGLGLAVSHGIIQEHGGSISVKTKRGEGTSFFIKLPAYKEMP</sequence>
<name>A0A2U3QEV5_9BACT</name>
<dbReference type="SUPFAM" id="SSF158472">
    <property type="entry name" value="HAMP domain-like"/>
    <property type="match status" value="1"/>
</dbReference>
<protein>
    <recommendedName>
        <fullName evidence="3">histidine kinase</fullName>
        <ecNumber evidence="3">2.7.13.3</ecNumber>
    </recommendedName>
</protein>
<dbReference type="Pfam" id="PF00512">
    <property type="entry name" value="HisKA"/>
    <property type="match status" value="1"/>
</dbReference>
<feature type="domain" description="HAMP" evidence="13">
    <location>
        <begin position="224"/>
        <end position="276"/>
    </location>
</feature>
<dbReference type="SMART" id="SM00388">
    <property type="entry name" value="HisKA"/>
    <property type="match status" value="1"/>
</dbReference>
<feature type="transmembrane region" description="Helical" evidence="11">
    <location>
        <begin position="203"/>
        <end position="226"/>
    </location>
</feature>
<dbReference type="InterPro" id="IPR003661">
    <property type="entry name" value="HisK_dim/P_dom"/>
</dbReference>
<evidence type="ECO:0000256" key="6">
    <source>
        <dbReference type="ARBA" id="ARBA00022741"/>
    </source>
</evidence>
<dbReference type="AlphaFoldDB" id="A0A2U3QEV5"/>
<keyword evidence="11" id="KW-1133">Transmembrane helix</keyword>
<evidence type="ECO:0000256" key="2">
    <source>
        <dbReference type="ARBA" id="ARBA00004370"/>
    </source>
</evidence>
<evidence type="ECO:0000256" key="10">
    <source>
        <dbReference type="SAM" id="Coils"/>
    </source>
</evidence>
<dbReference type="PANTHER" id="PTHR43065:SF10">
    <property type="entry name" value="PEROXIDE STRESS-ACTIVATED HISTIDINE KINASE MAK3"/>
    <property type="match status" value="1"/>
</dbReference>
<feature type="transmembrane region" description="Helical" evidence="11">
    <location>
        <begin position="21"/>
        <end position="41"/>
    </location>
</feature>
<dbReference type="InterPro" id="IPR003660">
    <property type="entry name" value="HAMP_dom"/>
</dbReference>
<evidence type="ECO:0000256" key="7">
    <source>
        <dbReference type="ARBA" id="ARBA00022777"/>
    </source>
</evidence>
<evidence type="ECO:0000259" key="13">
    <source>
        <dbReference type="PROSITE" id="PS50885"/>
    </source>
</evidence>
<dbReference type="Proteomes" id="UP000245125">
    <property type="component" value="Unassembled WGS sequence"/>
</dbReference>
<keyword evidence="8" id="KW-0067">ATP-binding</keyword>
<keyword evidence="6" id="KW-0547">Nucleotide-binding</keyword>
<dbReference type="InterPro" id="IPR003594">
    <property type="entry name" value="HATPase_dom"/>
</dbReference>
<evidence type="ECO:0000256" key="3">
    <source>
        <dbReference type="ARBA" id="ARBA00012438"/>
    </source>
</evidence>
<accession>A0A2U3QEV5</accession>
<dbReference type="Pfam" id="PF02518">
    <property type="entry name" value="HATPase_c"/>
    <property type="match status" value="1"/>
</dbReference>
<dbReference type="Gene3D" id="6.10.340.10">
    <property type="match status" value="1"/>
</dbReference>
<dbReference type="InterPro" id="IPR005467">
    <property type="entry name" value="His_kinase_dom"/>
</dbReference>
<dbReference type="CDD" id="cd00082">
    <property type="entry name" value="HisKA"/>
    <property type="match status" value="1"/>
</dbReference>
<keyword evidence="10" id="KW-0175">Coiled coil</keyword>
<dbReference type="PROSITE" id="PS50885">
    <property type="entry name" value="HAMP"/>
    <property type="match status" value="1"/>
</dbReference>
<keyword evidence="11" id="KW-0472">Membrane</keyword>
<keyword evidence="7 14" id="KW-0418">Kinase</keyword>
<keyword evidence="4" id="KW-0597">Phosphoprotein</keyword>
<dbReference type="PROSITE" id="PS50109">
    <property type="entry name" value="HIS_KIN"/>
    <property type="match status" value="1"/>
</dbReference>
<evidence type="ECO:0000259" key="12">
    <source>
        <dbReference type="PROSITE" id="PS50109"/>
    </source>
</evidence>
<keyword evidence="15" id="KW-1185">Reference proteome</keyword>
<dbReference type="Pfam" id="PF00672">
    <property type="entry name" value="HAMP"/>
    <property type="match status" value="1"/>
</dbReference>
<dbReference type="PRINTS" id="PR00344">
    <property type="entry name" value="BCTRLSENSOR"/>
</dbReference>
<comment type="subcellular location">
    <subcellularLocation>
        <location evidence="2">Membrane</location>
    </subcellularLocation>
</comment>
<dbReference type="GO" id="GO:0000155">
    <property type="term" value="F:phosphorelay sensor kinase activity"/>
    <property type="evidence" value="ECO:0007669"/>
    <property type="project" value="InterPro"/>
</dbReference>
<dbReference type="SUPFAM" id="SSF55874">
    <property type="entry name" value="ATPase domain of HSP90 chaperone/DNA topoisomerase II/histidine kinase"/>
    <property type="match status" value="1"/>
</dbReference>
<dbReference type="SMART" id="SM00304">
    <property type="entry name" value="HAMP"/>
    <property type="match status" value="1"/>
</dbReference>